<protein>
    <submittedName>
        <fullName evidence="2">Uncharacterized protein</fullName>
    </submittedName>
</protein>
<reference evidence="2 3" key="1">
    <citation type="submission" date="2020-06" db="EMBL/GenBank/DDBJ databases">
        <authorList>
            <person name="Li R."/>
            <person name="Bekaert M."/>
        </authorList>
    </citation>
    <scope>NUCLEOTIDE SEQUENCE [LARGE SCALE GENOMIC DNA]</scope>
    <source>
        <strain evidence="3">wild</strain>
    </source>
</reference>
<organism evidence="2 3">
    <name type="scientific">Mytilus coruscus</name>
    <name type="common">Sea mussel</name>
    <dbReference type="NCBI Taxonomy" id="42192"/>
    <lineage>
        <taxon>Eukaryota</taxon>
        <taxon>Metazoa</taxon>
        <taxon>Spiralia</taxon>
        <taxon>Lophotrochozoa</taxon>
        <taxon>Mollusca</taxon>
        <taxon>Bivalvia</taxon>
        <taxon>Autobranchia</taxon>
        <taxon>Pteriomorphia</taxon>
        <taxon>Mytilida</taxon>
        <taxon>Mytiloidea</taxon>
        <taxon>Mytilidae</taxon>
        <taxon>Mytilinae</taxon>
        <taxon>Mytilus</taxon>
    </lineage>
</organism>
<sequence length="302" mass="34178">MKSFSEYHQETYATESTAHTFDPVFNRKLLAKENCPEYGSAELVGRSLRLLNNTDQEDEQVGIVDEEVLHTMNAEIGNLNNSIHEMLRQMGQFEQSLAWALHKINHVRLLILNSWKEQRRKYAGEGRGCTEALKGNLCHPVATYPPTSPCKEKDVQKHEQTTSPPTSPCKEEEDVQKHEQATFAFLWSVATSPPTSPCKEKEEDVQKHEQATFAFLWSVATSPPTCKEPSLPCSTKGNCFQTRNYQLDGRNKSTTKIGLADVTGAMLALCNDEGKVNMLREGNQIMMRNYIFRDTIFITSQT</sequence>
<evidence type="ECO:0000313" key="3">
    <source>
        <dbReference type="Proteomes" id="UP000507470"/>
    </source>
</evidence>
<evidence type="ECO:0000313" key="2">
    <source>
        <dbReference type="EMBL" id="CAC5415965.1"/>
    </source>
</evidence>
<gene>
    <name evidence="2" type="ORF">MCOR_48614</name>
</gene>
<accession>A0A6J8E8Z2</accession>
<feature type="compositionally biased region" description="Basic and acidic residues" evidence="1">
    <location>
        <begin position="150"/>
        <end position="160"/>
    </location>
</feature>
<proteinExistence type="predicted"/>
<name>A0A6J8E8Z2_MYTCO</name>
<evidence type="ECO:0000256" key="1">
    <source>
        <dbReference type="SAM" id="MobiDB-lite"/>
    </source>
</evidence>
<feature type="region of interest" description="Disordered" evidence="1">
    <location>
        <begin position="148"/>
        <end position="174"/>
    </location>
</feature>
<dbReference type="Proteomes" id="UP000507470">
    <property type="component" value="Unassembled WGS sequence"/>
</dbReference>
<dbReference type="EMBL" id="CACVKT020008524">
    <property type="protein sequence ID" value="CAC5415965.1"/>
    <property type="molecule type" value="Genomic_DNA"/>
</dbReference>
<dbReference type="AlphaFoldDB" id="A0A6J8E8Z2"/>
<keyword evidence="3" id="KW-1185">Reference proteome</keyword>